<keyword evidence="3" id="KW-1185">Reference proteome</keyword>
<keyword evidence="1" id="KW-1133">Transmembrane helix</keyword>
<feature type="transmembrane region" description="Helical" evidence="1">
    <location>
        <begin position="353"/>
        <end position="373"/>
    </location>
</feature>
<evidence type="ECO:0000256" key="1">
    <source>
        <dbReference type="SAM" id="Phobius"/>
    </source>
</evidence>
<dbReference type="EMBL" id="CAXLJM020000075">
    <property type="protein sequence ID" value="CAL8128601.1"/>
    <property type="molecule type" value="Genomic_DNA"/>
</dbReference>
<gene>
    <name evidence="2" type="ORF">ODALV1_LOCUS22369</name>
</gene>
<feature type="transmembrane region" description="Helical" evidence="1">
    <location>
        <begin position="315"/>
        <end position="333"/>
    </location>
</feature>
<reference evidence="2 3" key="1">
    <citation type="submission" date="2024-08" db="EMBL/GenBank/DDBJ databases">
        <authorList>
            <person name="Cucini C."/>
            <person name="Frati F."/>
        </authorList>
    </citation>
    <scope>NUCLEOTIDE SEQUENCE [LARGE SCALE GENOMIC DNA]</scope>
</reference>
<keyword evidence="1" id="KW-0812">Transmembrane</keyword>
<evidence type="ECO:0000313" key="2">
    <source>
        <dbReference type="EMBL" id="CAL8128601.1"/>
    </source>
</evidence>
<protein>
    <recommendedName>
        <fullName evidence="4">Gustatory receptor</fullName>
    </recommendedName>
</protein>
<organism evidence="2 3">
    <name type="scientific">Orchesella dallaii</name>
    <dbReference type="NCBI Taxonomy" id="48710"/>
    <lineage>
        <taxon>Eukaryota</taxon>
        <taxon>Metazoa</taxon>
        <taxon>Ecdysozoa</taxon>
        <taxon>Arthropoda</taxon>
        <taxon>Hexapoda</taxon>
        <taxon>Collembola</taxon>
        <taxon>Entomobryomorpha</taxon>
        <taxon>Entomobryoidea</taxon>
        <taxon>Orchesellidae</taxon>
        <taxon>Orchesellinae</taxon>
        <taxon>Orchesella</taxon>
    </lineage>
</organism>
<dbReference type="Proteomes" id="UP001642540">
    <property type="component" value="Unassembled WGS sequence"/>
</dbReference>
<feature type="transmembrane region" description="Helical" evidence="1">
    <location>
        <begin position="120"/>
        <end position="138"/>
    </location>
</feature>
<keyword evidence="1" id="KW-0472">Membrane</keyword>
<proteinExistence type="predicted"/>
<evidence type="ECO:0000313" key="3">
    <source>
        <dbReference type="Proteomes" id="UP001642540"/>
    </source>
</evidence>
<comment type="caution">
    <text evidence="2">The sequence shown here is derived from an EMBL/GenBank/DDBJ whole genome shotgun (WGS) entry which is preliminary data.</text>
</comment>
<name>A0ABP1RHW5_9HEXA</name>
<evidence type="ECO:0008006" key="4">
    <source>
        <dbReference type="Google" id="ProtNLM"/>
    </source>
</evidence>
<sequence length="446" mass="52095">MYGNDQTERIFVTPQCSKPIQKETKLRGLNKKDYNQVAQRKRELLHWYFLAGYYTLSIPYKVKKRESGQVWKLESWWFQKLLCLFISWPLTWVWLITGITPQLRGFYAIKDYHAKHYLSLVNALLSSTFYFKYQWILLRKREKLEKLLNDVSTFSLFQPKKLYTPQKSRVCEGMVSILTAYFMFVYVGCIGWICRAFFDQTVSEMITSGRKRFFLENLKSNFTQLHLNGTLVADELYSNENILVGSAELALRFKQRVDYTFVTMFFCHVLSTTFLSASKLFQRFLAGIDCFCKESGSSQSFQTAKITEKYKELRNLLASLNAVWSTMILFYIISRTVELITNFNRSMEKKEIASIFLTVSLRLLLVVMLVMLADGYRINISIKLWLCKRGYIREEISSHGGNELECLERCMQHEPVGIGAVGVFDINYGFLAQLLIFSVTAFLITF</sequence>
<feature type="transmembrane region" description="Helical" evidence="1">
    <location>
        <begin position="44"/>
        <end position="60"/>
    </location>
</feature>
<feature type="transmembrane region" description="Helical" evidence="1">
    <location>
        <begin position="175"/>
        <end position="198"/>
    </location>
</feature>
<feature type="transmembrane region" description="Helical" evidence="1">
    <location>
        <begin position="81"/>
        <end position="100"/>
    </location>
</feature>
<accession>A0ABP1RHW5</accession>